<feature type="chain" id="PRO_5011564428" description="MetA-pathway of phenol degradation" evidence="1">
    <location>
        <begin position="19"/>
        <end position="254"/>
    </location>
</feature>
<dbReference type="RefSeq" id="WP_091342901.1">
    <property type="nucleotide sequence ID" value="NZ_FNRM01000005.1"/>
</dbReference>
<dbReference type="OrthoDB" id="6078166at2"/>
<proteinExistence type="predicted"/>
<dbReference type="AlphaFoldDB" id="A0A1H4DA18"/>
<protein>
    <recommendedName>
        <fullName evidence="4">MetA-pathway of phenol degradation</fullName>
    </recommendedName>
</protein>
<evidence type="ECO:0008006" key="4">
    <source>
        <dbReference type="Google" id="ProtNLM"/>
    </source>
</evidence>
<sequence>MIKMLWLSLAVFTCCGLAADEWPDFDRPGILFAPSVLPVGAWSIELGLPEVSFSNREQTRSQETELHTMLRYGLMPQWELQLEMAPYIRQRVRQGDVRHTQSGYSDARLGARYDASPTLAPWFAADAVALQAGIELGTGQREFTESSNAVDIGLVTSWDLWADGHAADIMLQWQGSRSSSSWFLATTYGAPVASDVTVFVETGIWFGDDSASVVGGGLVWRPSAGFQLDSFILKRLSGDIADTQWGLGISWMWL</sequence>
<keyword evidence="1" id="KW-0732">Signal</keyword>
<dbReference type="EMBL" id="FNRM01000005">
    <property type="protein sequence ID" value="SEA69398.1"/>
    <property type="molecule type" value="Genomic_DNA"/>
</dbReference>
<gene>
    <name evidence="2" type="ORF">SAMN04488051_105141</name>
</gene>
<evidence type="ECO:0000313" key="3">
    <source>
        <dbReference type="Proteomes" id="UP000198773"/>
    </source>
</evidence>
<organism evidence="2 3">
    <name type="scientific">Alkalimonas amylolytica</name>
    <dbReference type="NCBI Taxonomy" id="152573"/>
    <lineage>
        <taxon>Bacteria</taxon>
        <taxon>Pseudomonadati</taxon>
        <taxon>Pseudomonadota</taxon>
        <taxon>Gammaproteobacteria</taxon>
        <taxon>Alkalimonas</taxon>
    </lineage>
</organism>
<evidence type="ECO:0000256" key="1">
    <source>
        <dbReference type="SAM" id="SignalP"/>
    </source>
</evidence>
<name>A0A1H4DA18_ALKAM</name>
<keyword evidence="3" id="KW-1185">Reference proteome</keyword>
<dbReference type="Proteomes" id="UP000198773">
    <property type="component" value="Unassembled WGS sequence"/>
</dbReference>
<evidence type="ECO:0000313" key="2">
    <source>
        <dbReference type="EMBL" id="SEA69398.1"/>
    </source>
</evidence>
<reference evidence="2 3" key="1">
    <citation type="submission" date="2016-10" db="EMBL/GenBank/DDBJ databases">
        <authorList>
            <person name="de Groot N.N."/>
        </authorList>
    </citation>
    <scope>NUCLEOTIDE SEQUENCE [LARGE SCALE GENOMIC DNA]</scope>
    <source>
        <strain evidence="2 3">CGMCC 1.3430</strain>
    </source>
</reference>
<accession>A0A1H4DA18</accession>
<feature type="signal peptide" evidence="1">
    <location>
        <begin position="1"/>
        <end position="18"/>
    </location>
</feature>